<protein>
    <submittedName>
        <fullName evidence="2">Uncharacterized protein</fullName>
    </submittedName>
</protein>
<organism evidence="2 3">
    <name type="scientific">Ooceraea biroi</name>
    <name type="common">Clonal raider ant</name>
    <name type="synonym">Cerapachys biroi</name>
    <dbReference type="NCBI Taxonomy" id="2015173"/>
    <lineage>
        <taxon>Eukaryota</taxon>
        <taxon>Metazoa</taxon>
        <taxon>Ecdysozoa</taxon>
        <taxon>Arthropoda</taxon>
        <taxon>Hexapoda</taxon>
        <taxon>Insecta</taxon>
        <taxon>Pterygota</taxon>
        <taxon>Neoptera</taxon>
        <taxon>Endopterygota</taxon>
        <taxon>Hymenoptera</taxon>
        <taxon>Apocrita</taxon>
        <taxon>Aculeata</taxon>
        <taxon>Formicoidea</taxon>
        <taxon>Formicidae</taxon>
        <taxon>Dorylinae</taxon>
        <taxon>Ooceraea</taxon>
    </lineage>
</organism>
<keyword evidence="3" id="KW-1185">Reference proteome</keyword>
<evidence type="ECO:0000313" key="3">
    <source>
        <dbReference type="Proteomes" id="UP000053097"/>
    </source>
</evidence>
<feature type="transmembrane region" description="Helical" evidence="1">
    <location>
        <begin position="53"/>
        <end position="74"/>
    </location>
</feature>
<proteinExistence type="predicted"/>
<evidence type="ECO:0000256" key="1">
    <source>
        <dbReference type="SAM" id="Phobius"/>
    </source>
</evidence>
<reference evidence="2 3" key="1">
    <citation type="journal article" date="2014" name="Curr. Biol.">
        <title>The genome of the clonal raider ant Cerapachys biroi.</title>
        <authorList>
            <person name="Oxley P.R."/>
            <person name="Ji L."/>
            <person name="Fetter-Pruneda I."/>
            <person name="McKenzie S.K."/>
            <person name="Li C."/>
            <person name="Hu H."/>
            <person name="Zhang G."/>
            <person name="Kronauer D.J."/>
        </authorList>
    </citation>
    <scope>NUCLEOTIDE SEQUENCE [LARGE SCALE GENOMIC DNA]</scope>
</reference>
<sequence>MTTRAEFHDLQSVIDGPSSIFVRLLIYTDVKRNNDHVESTLSRNMNSCELHSCLFELFCTLMADFYLMGTTWYFSE</sequence>
<keyword evidence="1" id="KW-1133">Transmembrane helix</keyword>
<gene>
    <name evidence="2" type="ORF">X777_00951</name>
</gene>
<dbReference type="AlphaFoldDB" id="A0A026WRW9"/>
<name>A0A026WRW9_OOCBI</name>
<accession>A0A026WRW9</accession>
<keyword evidence="1" id="KW-0472">Membrane</keyword>
<evidence type="ECO:0000313" key="2">
    <source>
        <dbReference type="EMBL" id="EZA57849.1"/>
    </source>
</evidence>
<keyword evidence="1" id="KW-0812">Transmembrane</keyword>
<dbReference type="Proteomes" id="UP000053097">
    <property type="component" value="Unassembled WGS sequence"/>
</dbReference>
<dbReference type="EMBL" id="KK107139">
    <property type="protein sequence ID" value="EZA57849.1"/>
    <property type="molecule type" value="Genomic_DNA"/>
</dbReference>